<dbReference type="PANTHER" id="PTHR36180:SF1">
    <property type="entry name" value="ANTA_ANTB ANTIREPRESSOR DOMAIN-CONTAINING PROTEIN"/>
    <property type="match status" value="1"/>
</dbReference>
<name>A0A1V9U2K4_9LACO</name>
<dbReference type="RefSeq" id="WP_081515691.1">
    <property type="nucleotide sequence ID" value="NZ_NBEW01000025.1"/>
</dbReference>
<evidence type="ECO:0000259" key="1">
    <source>
        <dbReference type="Pfam" id="PF03374"/>
    </source>
</evidence>
<dbReference type="GO" id="GO:0003677">
    <property type="term" value="F:DNA binding"/>
    <property type="evidence" value="ECO:0007669"/>
    <property type="project" value="InterPro"/>
</dbReference>
<organism evidence="3 4">
    <name type="scientific">Ligilactobacillus salivarius</name>
    <dbReference type="NCBI Taxonomy" id="1624"/>
    <lineage>
        <taxon>Bacteria</taxon>
        <taxon>Bacillati</taxon>
        <taxon>Bacillota</taxon>
        <taxon>Bacilli</taxon>
        <taxon>Lactobacillales</taxon>
        <taxon>Lactobacillaceae</taxon>
        <taxon>Ligilactobacillus</taxon>
    </lineage>
</organism>
<protein>
    <recommendedName>
        <fullName evidence="5">Phage antirepressor Ant</fullName>
    </recommendedName>
</protein>
<feature type="domain" description="AntA/AntB antirepressor" evidence="2">
    <location>
        <begin position="17"/>
        <end position="85"/>
    </location>
</feature>
<dbReference type="Proteomes" id="UP000192353">
    <property type="component" value="Unassembled WGS sequence"/>
</dbReference>
<accession>A0A1V9U2K4</accession>
<gene>
    <name evidence="3" type="ORF">B6U37_02775</name>
</gene>
<evidence type="ECO:0000313" key="4">
    <source>
        <dbReference type="Proteomes" id="UP000192353"/>
    </source>
</evidence>
<dbReference type="InterPro" id="IPR005039">
    <property type="entry name" value="Ant_C"/>
</dbReference>
<dbReference type="PANTHER" id="PTHR36180">
    <property type="entry name" value="DNA-BINDING PROTEIN-RELATED-RELATED"/>
    <property type="match status" value="1"/>
</dbReference>
<dbReference type="EMBL" id="NBEY01000026">
    <property type="protein sequence ID" value="OQR25807.1"/>
    <property type="molecule type" value="Genomic_DNA"/>
</dbReference>
<dbReference type="Pfam" id="PF03374">
    <property type="entry name" value="ANT"/>
    <property type="match status" value="1"/>
</dbReference>
<evidence type="ECO:0000259" key="2">
    <source>
        <dbReference type="Pfam" id="PF08346"/>
    </source>
</evidence>
<sequence>MEELIKVTKDNKGNSVVSGRELHDFLGVNTPYTQWFERMVGYGFTENVDFIGLSQKSEKPIGGRPQQDHALTIDMAKEISMIQRTDKGKQARQYFIEVEKAYKQGQTQYKLPQTFSEALIELAKEVKKNEVLKPKADKYDRYLSSKGLITITEIAKEYGMSGKGLNKFLHEKGVIYKKGDKWFVYQRYANDGLVGYEIFMPEDKEIRRTLKWTTKGEQFIRSILEDEGIAPVLERPSQMTIEKPQEEYDGDYYTASEIAYKLYLPKGAELLIGKLANEYRLKPVFSDSNKYCRRVVDEYGRKTWQYTALGARVIEELIEKMEV</sequence>
<dbReference type="InterPro" id="IPR013557">
    <property type="entry name" value="AntA/B_antirep"/>
</dbReference>
<feature type="domain" description="Antirepressor protein C-terminal" evidence="1">
    <location>
        <begin position="127"/>
        <end position="225"/>
    </location>
</feature>
<evidence type="ECO:0000313" key="3">
    <source>
        <dbReference type="EMBL" id="OQR25807.1"/>
    </source>
</evidence>
<reference evidence="3 4" key="1">
    <citation type="submission" date="2017-03" db="EMBL/GenBank/DDBJ databases">
        <title>Phylogenomics and comparative genomics of Lactobacillus salivarius, a mammalian gut commensal.</title>
        <authorList>
            <person name="Harris H.M."/>
        </authorList>
    </citation>
    <scope>NUCLEOTIDE SEQUENCE [LARGE SCALE GENOMIC DNA]</scope>
    <source>
        <strain evidence="3 4">AH4231</strain>
    </source>
</reference>
<evidence type="ECO:0008006" key="5">
    <source>
        <dbReference type="Google" id="ProtNLM"/>
    </source>
</evidence>
<proteinExistence type="predicted"/>
<dbReference type="Pfam" id="PF08346">
    <property type="entry name" value="AntA"/>
    <property type="match status" value="1"/>
</dbReference>
<dbReference type="AlphaFoldDB" id="A0A1V9U2K4"/>
<comment type="caution">
    <text evidence="3">The sequence shown here is derived from an EMBL/GenBank/DDBJ whole genome shotgun (WGS) entry which is preliminary data.</text>
</comment>